<reference evidence="3 4" key="1">
    <citation type="submission" date="2017-08" db="EMBL/GenBank/DDBJ databases">
        <title>Draft genome sequence of filamentous cyanobacterium Calothrix elsteri CCALA 953.</title>
        <authorList>
            <person name="Gagunashvili A.N."/>
            <person name="Elster J."/>
            <person name="Andresson O.S."/>
        </authorList>
    </citation>
    <scope>NUCLEOTIDE SEQUENCE [LARGE SCALE GENOMIC DNA]</scope>
    <source>
        <strain evidence="3 4">CCALA 953</strain>
    </source>
</reference>
<dbReference type="Pfam" id="PF26623">
    <property type="entry name" value="Psb35"/>
    <property type="match status" value="1"/>
</dbReference>
<accession>A0A2A2TH74</accession>
<gene>
    <name evidence="3" type="ORF">CK510_15525</name>
</gene>
<sequence length="67" mass="7160">MEFLLAVIDKASYDSYLKIALTVVGIGGFLAATILGSIGWYNSKRPAGWEASDTPGWVPKVGEDGKK</sequence>
<evidence type="ECO:0000256" key="1">
    <source>
        <dbReference type="SAM" id="MobiDB-lite"/>
    </source>
</evidence>
<name>A0A2A2TH74_9CYAN</name>
<keyword evidence="2" id="KW-0472">Membrane</keyword>
<evidence type="ECO:0000256" key="2">
    <source>
        <dbReference type="SAM" id="Phobius"/>
    </source>
</evidence>
<organism evidence="3 4">
    <name type="scientific">Brunnivagina elsteri CCALA 953</name>
    <dbReference type="NCBI Taxonomy" id="987040"/>
    <lineage>
        <taxon>Bacteria</taxon>
        <taxon>Bacillati</taxon>
        <taxon>Cyanobacteriota</taxon>
        <taxon>Cyanophyceae</taxon>
        <taxon>Nostocales</taxon>
        <taxon>Calotrichaceae</taxon>
        <taxon>Brunnivagina</taxon>
    </lineage>
</organism>
<keyword evidence="2" id="KW-0812">Transmembrane</keyword>
<proteinExistence type="predicted"/>
<keyword evidence="2" id="KW-1133">Transmembrane helix</keyword>
<dbReference type="AlphaFoldDB" id="A0A2A2TH74"/>
<evidence type="ECO:0000313" key="4">
    <source>
        <dbReference type="Proteomes" id="UP000218238"/>
    </source>
</evidence>
<comment type="caution">
    <text evidence="3">The sequence shown here is derived from an EMBL/GenBank/DDBJ whole genome shotgun (WGS) entry which is preliminary data.</text>
</comment>
<feature type="transmembrane region" description="Helical" evidence="2">
    <location>
        <begin position="20"/>
        <end position="41"/>
    </location>
</feature>
<dbReference type="RefSeq" id="WP_095722563.1">
    <property type="nucleotide sequence ID" value="NZ_NTFS01000166.1"/>
</dbReference>
<dbReference type="EMBL" id="NTFS01000166">
    <property type="protein sequence ID" value="PAX53157.1"/>
    <property type="molecule type" value="Genomic_DNA"/>
</dbReference>
<dbReference type="Proteomes" id="UP000218238">
    <property type="component" value="Unassembled WGS sequence"/>
</dbReference>
<dbReference type="NCBIfam" id="NF047378">
    <property type="entry name" value="photo_II_Psb35"/>
    <property type="match status" value="1"/>
</dbReference>
<keyword evidence="4" id="KW-1185">Reference proteome</keyword>
<dbReference type="OrthoDB" id="465845at2"/>
<dbReference type="InterPro" id="IPR058149">
    <property type="entry name" value="Psb35"/>
</dbReference>
<protein>
    <submittedName>
        <fullName evidence="3">Uncharacterized protein</fullName>
    </submittedName>
</protein>
<feature type="region of interest" description="Disordered" evidence="1">
    <location>
        <begin position="48"/>
        <end position="67"/>
    </location>
</feature>
<evidence type="ECO:0000313" key="3">
    <source>
        <dbReference type="EMBL" id="PAX53157.1"/>
    </source>
</evidence>